<comment type="caution">
    <text evidence="2">The sequence shown here is derived from an EMBL/GenBank/DDBJ whole genome shotgun (WGS) entry which is preliminary data.</text>
</comment>
<dbReference type="PROSITE" id="PS50181">
    <property type="entry name" value="FBOX"/>
    <property type="match status" value="1"/>
</dbReference>
<dbReference type="AlphaFoldDB" id="A0AAV5VHS9"/>
<evidence type="ECO:0000313" key="2">
    <source>
        <dbReference type="EMBL" id="GMT17999.1"/>
    </source>
</evidence>
<keyword evidence="3" id="KW-1185">Reference proteome</keyword>
<dbReference type="SUPFAM" id="SSF81383">
    <property type="entry name" value="F-box domain"/>
    <property type="match status" value="1"/>
</dbReference>
<accession>A0AAV5VHS9</accession>
<gene>
    <name evidence="2" type="ORF">PFISCL1PPCAC_9296</name>
</gene>
<dbReference type="EMBL" id="BTSY01000003">
    <property type="protein sequence ID" value="GMT17999.1"/>
    <property type="molecule type" value="Genomic_DNA"/>
</dbReference>
<dbReference type="Proteomes" id="UP001432322">
    <property type="component" value="Unassembled WGS sequence"/>
</dbReference>
<sequence length="110" mass="12816">MPGCYSIQEVIITFGSENEKFPLLSFPSEIIAMIFAHLDRSSRLKLRAVNRKLRRIGRSTKFPVHFLLPIKIKPPMRSEKIAVDIPKREPIIKKVCKYYLKLCFYGQMCS</sequence>
<dbReference type="CDD" id="cd09917">
    <property type="entry name" value="F-box_SF"/>
    <property type="match status" value="1"/>
</dbReference>
<evidence type="ECO:0000259" key="1">
    <source>
        <dbReference type="PROSITE" id="PS50181"/>
    </source>
</evidence>
<dbReference type="Pfam" id="PF00646">
    <property type="entry name" value="F-box"/>
    <property type="match status" value="1"/>
</dbReference>
<dbReference type="SMART" id="SM00256">
    <property type="entry name" value="FBOX"/>
    <property type="match status" value="1"/>
</dbReference>
<feature type="non-terminal residue" evidence="2">
    <location>
        <position position="110"/>
    </location>
</feature>
<organism evidence="2 3">
    <name type="scientific">Pristionchus fissidentatus</name>
    <dbReference type="NCBI Taxonomy" id="1538716"/>
    <lineage>
        <taxon>Eukaryota</taxon>
        <taxon>Metazoa</taxon>
        <taxon>Ecdysozoa</taxon>
        <taxon>Nematoda</taxon>
        <taxon>Chromadorea</taxon>
        <taxon>Rhabditida</taxon>
        <taxon>Rhabditina</taxon>
        <taxon>Diplogasteromorpha</taxon>
        <taxon>Diplogasteroidea</taxon>
        <taxon>Neodiplogasteridae</taxon>
        <taxon>Pristionchus</taxon>
    </lineage>
</organism>
<evidence type="ECO:0000313" key="3">
    <source>
        <dbReference type="Proteomes" id="UP001432322"/>
    </source>
</evidence>
<name>A0AAV5VHS9_9BILA</name>
<dbReference type="InterPro" id="IPR001810">
    <property type="entry name" value="F-box_dom"/>
</dbReference>
<reference evidence="2" key="1">
    <citation type="submission" date="2023-10" db="EMBL/GenBank/DDBJ databases">
        <title>Genome assembly of Pristionchus species.</title>
        <authorList>
            <person name="Yoshida K."/>
            <person name="Sommer R.J."/>
        </authorList>
    </citation>
    <scope>NUCLEOTIDE SEQUENCE</scope>
    <source>
        <strain evidence="2">RS5133</strain>
    </source>
</reference>
<protein>
    <recommendedName>
        <fullName evidence="1">F-box domain-containing protein</fullName>
    </recommendedName>
</protein>
<proteinExistence type="predicted"/>
<feature type="domain" description="F-box" evidence="1">
    <location>
        <begin position="20"/>
        <end position="56"/>
    </location>
</feature>
<dbReference type="InterPro" id="IPR036047">
    <property type="entry name" value="F-box-like_dom_sf"/>
</dbReference>